<feature type="domain" description="RNase H type-1" evidence="2">
    <location>
        <begin position="357"/>
        <end position="469"/>
    </location>
</feature>
<dbReference type="GO" id="GO:0005737">
    <property type="term" value="C:cytoplasm"/>
    <property type="evidence" value="ECO:0007669"/>
    <property type="project" value="TreeGrafter"/>
</dbReference>
<keyword evidence="4" id="KW-1185">Reference proteome</keyword>
<dbReference type="GO" id="GO:0005634">
    <property type="term" value="C:nucleus"/>
    <property type="evidence" value="ECO:0007669"/>
    <property type="project" value="TreeGrafter"/>
</dbReference>
<dbReference type="Proteomes" id="UP001187471">
    <property type="component" value="Unassembled WGS sequence"/>
</dbReference>
<dbReference type="Pfam" id="PF07985">
    <property type="entry name" value="SRR1"/>
    <property type="match status" value="1"/>
</dbReference>
<dbReference type="GO" id="GO:0003676">
    <property type="term" value="F:nucleic acid binding"/>
    <property type="evidence" value="ECO:0007669"/>
    <property type="project" value="InterPro"/>
</dbReference>
<dbReference type="AlphaFoldDB" id="A0AA88S2R5"/>
<dbReference type="EMBL" id="JAVXUO010000589">
    <property type="protein sequence ID" value="KAK2990956.1"/>
    <property type="molecule type" value="Genomic_DNA"/>
</dbReference>
<dbReference type="Pfam" id="PF13456">
    <property type="entry name" value="RVT_3"/>
    <property type="match status" value="1"/>
</dbReference>
<dbReference type="InterPro" id="IPR040044">
    <property type="entry name" value="SRR1L"/>
</dbReference>
<dbReference type="GO" id="GO:0004523">
    <property type="term" value="F:RNA-DNA hybrid ribonuclease activity"/>
    <property type="evidence" value="ECO:0007669"/>
    <property type="project" value="InterPro"/>
</dbReference>
<evidence type="ECO:0000313" key="4">
    <source>
        <dbReference type="Proteomes" id="UP001187471"/>
    </source>
</evidence>
<protein>
    <submittedName>
        <fullName evidence="3">Uncharacterized protein</fullName>
    </submittedName>
</protein>
<organism evidence="3 4">
    <name type="scientific">Escallonia rubra</name>
    <dbReference type="NCBI Taxonomy" id="112253"/>
    <lineage>
        <taxon>Eukaryota</taxon>
        <taxon>Viridiplantae</taxon>
        <taxon>Streptophyta</taxon>
        <taxon>Embryophyta</taxon>
        <taxon>Tracheophyta</taxon>
        <taxon>Spermatophyta</taxon>
        <taxon>Magnoliopsida</taxon>
        <taxon>eudicotyledons</taxon>
        <taxon>Gunneridae</taxon>
        <taxon>Pentapetalae</taxon>
        <taxon>asterids</taxon>
        <taxon>campanulids</taxon>
        <taxon>Escalloniales</taxon>
        <taxon>Escalloniaceae</taxon>
        <taxon>Escallonia</taxon>
    </lineage>
</organism>
<feature type="domain" description="SRR1-like" evidence="1">
    <location>
        <begin position="57"/>
        <end position="209"/>
    </location>
</feature>
<reference evidence="3" key="1">
    <citation type="submission" date="2022-12" db="EMBL/GenBank/DDBJ databases">
        <title>Draft genome assemblies for two species of Escallonia (Escalloniales).</title>
        <authorList>
            <person name="Chanderbali A."/>
            <person name="Dervinis C."/>
            <person name="Anghel I."/>
            <person name="Soltis D."/>
            <person name="Soltis P."/>
            <person name="Zapata F."/>
        </authorList>
    </citation>
    <scope>NUCLEOTIDE SEQUENCE</scope>
    <source>
        <strain evidence="3">UCBG92.1500</strain>
        <tissue evidence="3">Leaf</tissue>
    </source>
</reference>
<dbReference type="InterPro" id="IPR002156">
    <property type="entry name" value="RNaseH_domain"/>
</dbReference>
<evidence type="ECO:0000313" key="3">
    <source>
        <dbReference type="EMBL" id="KAK2990956.1"/>
    </source>
</evidence>
<accession>A0AA88S2R5</accession>
<comment type="caution">
    <text evidence="3">The sequence shown here is derived from an EMBL/GenBank/DDBJ whole genome shotgun (WGS) entry which is preliminary data.</text>
</comment>
<gene>
    <name evidence="3" type="ORF">RJ640_007104</name>
</gene>
<proteinExistence type="predicted"/>
<dbReference type="PANTHER" id="PTHR28626">
    <property type="entry name" value="SRR1-LIKE PROTEIN"/>
    <property type="match status" value="1"/>
</dbReference>
<dbReference type="InterPro" id="IPR012942">
    <property type="entry name" value="SRR1-like"/>
</dbReference>
<evidence type="ECO:0000259" key="1">
    <source>
        <dbReference type="Pfam" id="PF07985"/>
    </source>
</evidence>
<name>A0AA88S2R5_9ASTE</name>
<feature type="non-terminal residue" evidence="3">
    <location>
        <position position="1"/>
    </location>
</feature>
<dbReference type="PANTHER" id="PTHR28626:SF4">
    <property type="entry name" value="PROTEIN SENSITIVITY TO RED LIGHT REDUCED 1-LIKE"/>
    <property type="match status" value="1"/>
</dbReference>
<sequence>MGEEASEDQTKLVDDLDVKDEAERLLKEVKITIKEVQETKFYAKLIGQMRNSVIFKQNLKRVLGGNSQLQMVIYALGSMEFNFNPQYQLAIALLLRQDFAEWIGGIEVFDPALSPADIIVLKELGCEVLLINEECHRKVNRPTLFYMPYANYCHFGNLLGSNWRPSQINQMIVLTNRMSRVVSTLKGREIHKETVGYMEAISKYERSRPITPVMLKHSMTSLGIYTMLIHSLTWTCCYPYKSWDLDLFCTDDFCTDEGKVRKRDRSRLLEVLDRVEYLKENKIFDAFEVDSHRNDYRILKDQAEEGFKETFSRKNQNCNYWSEFYGLYRGPRKYRLSSSPPPKGWVKLNISGRGCDEHNSGGFSGICRNERNKQILVYYGCLDNVDKLAANFEALNHGTRLLRKYSPVKNLIVEGANLCLMRWLNRRLDALPRNIKGSKGVLHILKSFKLVSYHVYEEANSDANYLSNKGALSGKKWYQRLSVQKNK</sequence>
<evidence type="ECO:0000259" key="2">
    <source>
        <dbReference type="Pfam" id="PF13456"/>
    </source>
</evidence>